<proteinExistence type="predicted"/>
<keyword evidence="2" id="KW-1185">Reference proteome</keyword>
<protein>
    <submittedName>
        <fullName evidence="1">Uncharacterized protein</fullName>
    </submittedName>
</protein>
<accession>A0A1I6U9C8</accession>
<sequence length="149" mass="16379">MIELSRRQAIGTICAVAGVPAGCLGRKEPEPRAPFSGIVVRNFHDEPHHLEATLIRNETQVHNSSHELPRAEGRTWTEENVDGTWGDASGALEAEVTVDNGETHTDRYTDENWGCFAFGPTITTDGEYEPWHTNAKSTDESDSDCDILG</sequence>
<dbReference type="EMBL" id="FOZS01000004">
    <property type="protein sequence ID" value="SFS98022.1"/>
    <property type="molecule type" value="Genomic_DNA"/>
</dbReference>
<reference evidence="2" key="1">
    <citation type="submission" date="2016-10" db="EMBL/GenBank/DDBJ databases">
        <authorList>
            <person name="Varghese N."/>
            <person name="Submissions S."/>
        </authorList>
    </citation>
    <scope>NUCLEOTIDE SEQUENCE [LARGE SCALE GENOMIC DNA]</scope>
    <source>
        <strain evidence="2">DSM 22427</strain>
    </source>
</reference>
<dbReference type="Proteomes" id="UP000199199">
    <property type="component" value="Unassembled WGS sequence"/>
</dbReference>
<evidence type="ECO:0000313" key="2">
    <source>
        <dbReference type="Proteomes" id="UP000199199"/>
    </source>
</evidence>
<dbReference type="RefSeq" id="WP_092906736.1">
    <property type="nucleotide sequence ID" value="NZ_FOZS01000004.1"/>
</dbReference>
<dbReference type="AlphaFoldDB" id="A0A1I6U9C8"/>
<organism evidence="1 2">
    <name type="scientific">Halostagnicola kamekurae</name>
    <dbReference type="NCBI Taxonomy" id="619731"/>
    <lineage>
        <taxon>Archaea</taxon>
        <taxon>Methanobacteriati</taxon>
        <taxon>Methanobacteriota</taxon>
        <taxon>Stenosarchaea group</taxon>
        <taxon>Halobacteria</taxon>
        <taxon>Halobacteriales</taxon>
        <taxon>Natrialbaceae</taxon>
        <taxon>Halostagnicola</taxon>
    </lineage>
</organism>
<dbReference type="OrthoDB" id="379832at2157"/>
<name>A0A1I6U9C8_9EURY</name>
<evidence type="ECO:0000313" key="1">
    <source>
        <dbReference type="EMBL" id="SFS98022.1"/>
    </source>
</evidence>
<gene>
    <name evidence="1" type="ORF">SAMN04488556_3653</name>
</gene>